<organism evidence="2 3">
    <name type="scientific">Gracilibacillus boraciitolerans JCM 21714</name>
    <dbReference type="NCBI Taxonomy" id="1298598"/>
    <lineage>
        <taxon>Bacteria</taxon>
        <taxon>Bacillati</taxon>
        <taxon>Bacillota</taxon>
        <taxon>Bacilli</taxon>
        <taxon>Bacillales</taxon>
        <taxon>Bacillaceae</taxon>
        <taxon>Gracilibacillus</taxon>
    </lineage>
</organism>
<keyword evidence="1" id="KW-0472">Membrane</keyword>
<proteinExistence type="predicted"/>
<dbReference type="AlphaFoldDB" id="W4VJR7"/>
<keyword evidence="1" id="KW-1133">Transmembrane helix</keyword>
<dbReference type="STRING" id="1298598.JCM21714_2752"/>
<protein>
    <submittedName>
        <fullName evidence="2">Uncharacterized protein</fullName>
    </submittedName>
</protein>
<evidence type="ECO:0000256" key="1">
    <source>
        <dbReference type="SAM" id="Phobius"/>
    </source>
</evidence>
<dbReference type="Proteomes" id="UP000019102">
    <property type="component" value="Unassembled WGS sequence"/>
</dbReference>
<comment type="caution">
    <text evidence="2">The sequence shown here is derived from an EMBL/GenBank/DDBJ whole genome shotgun (WGS) entry which is preliminary data.</text>
</comment>
<sequence>MKRTKDMGVKDFKRLNGGMTAVITDVLITICFFYNFISAFFALFSGNVAIKF</sequence>
<keyword evidence="1" id="KW-0812">Transmembrane</keyword>
<accession>W4VJR7</accession>
<evidence type="ECO:0000313" key="2">
    <source>
        <dbReference type="EMBL" id="GAE93650.1"/>
    </source>
</evidence>
<evidence type="ECO:0000313" key="3">
    <source>
        <dbReference type="Proteomes" id="UP000019102"/>
    </source>
</evidence>
<keyword evidence="3" id="KW-1185">Reference proteome</keyword>
<gene>
    <name evidence="2" type="ORF">JCM21714_2752</name>
</gene>
<dbReference type="EMBL" id="BAVS01000014">
    <property type="protein sequence ID" value="GAE93650.1"/>
    <property type="molecule type" value="Genomic_DNA"/>
</dbReference>
<name>W4VJR7_9BACI</name>
<reference evidence="2 3" key="1">
    <citation type="journal article" date="2014" name="Genome Announc.">
        <title>Draft Genome Sequence of the Boron-Tolerant and Moderately Halotolerant Bacterium Gracilibacillus boraciitolerans JCM 21714T.</title>
        <authorList>
            <person name="Ahmed I."/>
            <person name="Oshima K."/>
            <person name="Suda W."/>
            <person name="Kitamura K."/>
            <person name="Iida T."/>
            <person name="Ohmori Y."/>
            <person name="Fujiwara T."/>
            <person name="Hattori M."/>
            <person name="Ohkuma M."/>
        </authorList>
    </citation>
    <scope>NUCLEOTIDE SEQUENCE [LARGE SCALE GENOMIC DNA]</scope>
    <source>
        <strain evidence="2 3">JCM 21714</strain>
    </source>
</reference>
<feature type="transmembrane region" description="Helical" evidence="1">
    <location>
        <begin position="21"/>
        <end position="44"/>
    </location>
</feature>